<dbReference type="InterPro" id="IPR036388">
    <property type="entry name" value="WH-like_DNA-bd_sf"/>
</dbReference>
<dbReference type="Proteomes" id="UP000029507">
    <property type="component" value="Chromosome"/>
</dbReference>
<evidence type="ECO:0000256" key="1">
    <source>
        <dbReference type="ARBA" id="ARBA00023015"/>
    </source>
</evidence>
<feature type="domain" description="HTH gntR-type" evidence="4">
    <location>
        <begin position="11"/>
        <end position="79"/>
    </location>
</feature>
<keyword evidence="6" id="KW-1185">Reference proteome</keyword>
<keyword evidence="1" id="KW-0805">Transcription regulation</keyword>
<dbReference type="AlphaFoldDB" id="A0A089M0W2"/>
<dbReference type="KEGG" id="pste:PSTEL_20600"/>
<evidence type="ECO:0000256" key="2">
    <source>
        <dbReference type="ARBA" id="ARBA00023125"/>
    </source>
</evidence>
<sequence>MILTLDFKSDTPIYVQLRNAIVVAIGKGELQDGERLPTIRQLAQELGVNVMTVNKAYAILKNEGFLSIDRRHGAAVTRPDGGDAVYKEKLERELTLVISEAALKGIGRQEFQSLCSGIFAALAAGPQTLTE</sequence>
<dbReference type="HOGENOM" id="CLU_017584_10_2_9"/>
<dbReference type="PANTHER" id="PTHR38445">
    <property type="entry name" value="HTH-TYPE TRANSCRIPTIONAL REPRESSOR YTRA"/>
    <property type="match status" value="1"/>
</dbReference>
<keyword evidence="3" id="KW-0804">Transcription</keyword>
<dbReference type="Pfam" id="PF00392">
    <property type="entry name" value="GntR"/>
    <property type="match status" value="1"/>
</dbReference>
<dbReference type="SMART" id="SM00345">
    <property type="entry name" value="HTH_GNTR"/>
    <property type="match status" value="1"/>
</dbReference>
<protein>
    <submittedName>
        <fullName evidence="5">GntR family transcriptional regulator</fullName>
    </submittedName>
</protein>
<evidence type="ECO:0000259" key="4">
    <source>
        <dbReference type="PROSITE" id="PS50949"/>
    </source>
</evidence>
<dbReference type="STRING" id="169760.PSTEL_20600"/>
<dbReference type="OrthoDB" id="9801546at2"/>
<dbReference type="EMBL" id="CP009286">
    <property type="protein sequence ID" value="AIQ65163.1"/>
    <property type="molecule type" value="Genomic_DNA"/>
</dbReference>
<evidence type="ECO:0000313" key="5">
    <source>
        <dbReference type="EMBL" id="AIQ65163.1"/>
    </source>
</evidence>
<dbReference type="GO" id="GO:0003700">
    <property type="term" value="F:DNA-binding transcription factor activity"/>
    <property type="evidence" value="ECO:0007669"/>
    <property type="project" value="InterPro"/>
</dbReference>
<dbReference type="PANTHER" id="PTHR38445:SF12">
    <property type="entry name" value="GNTR-FAMILY TRANSCRIPTIONAL REGULATOR"/>
    <property type="match status" value="1"/>
</dbReference>
<evidence type="ECO:0000313" key="6">
    <source>
        <dbReference type="Proteomes" id="UP000029507"/>
    </source>
</evidence>
<reference evidence="5 6" key="1">
    <citation type="submission" date="2014-08" db="EMBL/GenBank/DDBJ databases">
        <title>Comparative genomics of the Paenibacillus odorifer group.</title>
        <authorList>
            <person name="den Bakker H.C."/>
            <person name="Tsai Y.-C."/>
            <person name="Martin N."/>
            <person name="Korlach J."/>
            <person name="Wiedmann M."/>
        </authorList>
    </citation>
    <scope>NUCLEOTIDE SEQUENCE [LARGE SCALE GENOMIC DNA]</scope>
    <source>
        <strain evidence="5 6">DSM 14472</strain>
    </source>
</reference>
<dbReference type="Gene3D" id="1.10.10.10">
    <property type="entry name" value="Winged helix-like DNA-binding domain superfamily/Winged helix DNA-binding domain"/>
    <property type="match status" value="1"/>
</dbReference>
<dbReference type="SUPFAM" id="SSF46785">
    <property type="entry name" value="Winged helix' DNA-binding domain"/>
    <property type="match status" value="1"/>
</dbReference>
<keyword evidence="2" id="KW-0238">DNA-binding</keyword>
<dbReference type="InterPro" id="IPR000524">
    <property type="entry name" value="Tscrpt_reg_HTH_GntR"/>
</dbReference>
<dbReference type="CDD" id="cd07377">
    <property type="entry name" value="WHTH_GntR"/>
    <property type="match status" value="1"/>
</dbReference>
<evidence type="ECO:0000256" key="3">
    <source>
        <dbReference type="ARBA" id="ARBA00023163"/>
    </source>
</evidence>
<organism evidence="5 6">
    <name type="scientific">Paenibacillus stellifer</name>
    <dbReference type="NCBI Taxonomy" id="169760"/>
    <lineage>
        <taxon>Bacteria</taxon>
        <taxon>Bacillati</taxon>
        <taxon>Bacillota</taxon>
        <taxon>Bacilli</taxon>
        <taxon>Bacillales</taxon>
        <taxon>Paenibacillaceae</taxon>
        <taxon>Paenibacillus</taxon>
    </lineage>
</organism>
<dbReference type="GO" id="GO:0003677">
    <property type="term" value="F:DNA binding"/>
    <property type="evidence" value="ECO:0007669"/>
    <property type="project" value="UniProtKB-KW"/>
</dbReference>
<dbReference type="InterPro" id="IPR036390">
    <property type="entry name" value="WH_DNA-bd_sf"/>
</dbReference>
<dbReference type="RefSeq" id="WP_038698011.1">
    <property type="nucleotide sequence ID" value="NZ_CP009286.1"/>
</dbReference>
<proteinExistence type="predicted"/>
<name>A0A089M0W2_9BACL</name>
<accession>A0A089M0W2</accession>
<gene>
    <name evidence="5" type="ORF">PSTEL_20600</name>
</gene>
<dbReference type="PROSITE" id="PS50949">
    <property type="entry name" value="HTH_GNTR"/>
    <property type="match status" value="1"/>
</dbReference>